<accession>A0ABT6C659</accession>
<dbReference type="SUPFAM" id="SSF102405">
    <property type="entry name" value="MCP/YpsA-like"/>
    <property type="match status" value="1"/>
</dbReference>
<dbReference type="PANTHER" id="PTHR43022:SF1">
    <property type="entry name" value="PROTEIN SMF"/>
    <property type="match status" value="1"/>
</dbReference>
<proteinExistence type="inferred from homology"/>
<feature type="domain" description="Smf/DprA SLOG" evidence="2">
    <location>
        <begin position="82"/>
        <end position="292"/>
    </location>
</feature>
<comment type="caution">
    <text evidence="3">The sequence shown here is derived from an EMBL/GenBank/DDBJ whole genome shotgun (WGS) entry which is preliminary data.</text>
</comment>
<dbReference type="InterPro" id="IPR057666">
    <property type="entry name" value="DrpA_SLOG"/>
</dbReference>
<protein>
    <submittedName>
        <fullName evidence="3">DNA-processing protein DprA</fullName>
    </submittedName>
</protein>
<evidence type="ECO:0000259" key="2">
    <source>
        <dbReference type="Pfam" id="PF02481"/>
    </source>
</evidence>
<name>A0ABT6C659_9MICO</name>
<dbReference type="InterPro" id="IPR003488">
    <property type="entry name" value="DprA"/>
</dbReference>
<sequence length="388" mass="40357">MSADAPVVDPLAAERRARVSWARLVEPRDATAAALVAEHGHVEALAMLRRGAATLGRAATERLHGLDLEREWRATARSGARVVVPGDAEWPTGLDDLAIPPHCLWVRGTGDLAALTLRSVAVVGARSATAYGERVAAELGAGLAERGFTIVSGAAFGIDAAAHRGALAVDGRTVAALACGVDRAYPSAHADLLAEIREGGVVVSEVPPGSAPIRPRFLARNRLIAAMTRGTVVVEAGLRSGSLSTARRAIDCGRPVGAVPGPVTSVTSAGTNQLIREHQAELVSDTAEVAELVGDIGVDLAPVRRGDARPEDALREQPRQVWEALPRHGGMPAEQAGVLARLTPAEVLAALGELELVGMAERHGRGWRKTTLVDDTREGAVPSSDVAG</sequence>
<dbReference type="Pfam" id="PF02481">
    <property type="entry name" value="DNA_processg_A"/>
    <property type="match status" value="1"/>
</dbReference>
<dbReference type="PANTHER" id="PTHR43022">
    <property type="entry name" value="PROTEIN SMF"/>
    <property type="match status" value="1"/>
</dbReference>
<evidence type="ECO:0000313" key="4">
    <source>
        <dbReference type="Proteomes" id="UP001528912"/>
    </source>
</evidence>
<dbReference type="EMBL" id="JAROAV010000021">
    <property type="protein sequence ID" value="MDF8263822.1"/>
    <property type="molecule type" value="Genomic_DNA"/>
</dbReference>
<dbReference type="RefSeq" id="WP_277191464.1">
    <property type="nucleotide sequence ID" value="NZ_JAROAV010000021.1"/>
</dbReference>
<evidence type="ECO:0000256" key="1">
    <source>
        <dbReference type="ARBA" id="ARBA00006525"/>
    </source>
</evidence>
<keyword evidence="4" id="KW-1185">Reference proteome</keyword>
<dbReference type="NCBIfam" id="TIGR00732">
    <property type="entry name" value="dprA"/>
    <property type="match status" value="1"/>
</dbReference>
<evidence type="ECO:0000313" key="3">
    <source>
        <dbReference type="EMBL" id="MDF8263822.1"/>
    </source>
</evidence>
<dbReference type="Proteomes" id="UP001528912">
    <property type="component" value="Unassembled WGS sequence"/>
</dbReference>
<gene>
    <name evidence="3" type="primary">dprA</name>
    <name evidence="3" type="ORF">P4R38_06165</name>
</gene>
<organism evidence="3 4">
    <name type="scientific">Luteipulveratus flavus</name>
    <dbReference type="NCBI Taxonomy" id="3031728"/>
    <lineage>
        <taxon>Bacteria</taxon>
        <taxon>Bacillati</taxon>
        <taxon>Actinomycetota</taxon>
        <taxon>Actinomycetes</taxon>
        <taxon>Micrococcales</taxon>
        <taxon>Dermacoccaceae</taxon>
        <taxon>Luteipulveratus</taxon>
    </lineage>
</organism>
<dbReference type="Gene3D" id="3.40.50.450">
    <property type="match status" value="1"/>
</dbReference>
<comment type="similarity">
    <text evidence="1">Belongs to the DprA/Smf family.</text>
</comment>
<reference evidence="3 4" key="1">
    <citation type="submission" date="2023-03" db="EMBL/GenBank/DDBJ databases">
        <title>YIM 133296 draft genome.</title>
        <authorList>
            <person name="Xiong L."/>
        </authorList>
    </citation>
    <scope>NUCLEOTIDE SEQUENCE [LARGE SCALE GENOMIC DNA]</scope>
    <source>
        <strain evidence="3 4">YIM 133296</strain>
    </source>
</reference>